<comment type="caution">
    <text evidence="2">The sequence shown here is derived from an EMBL/GenBank/DDBJ whole genome shotgun (WGS) entry which is preliminary data.</text>
</comment>
<evidence type="ECO:0000313" key="3">
    <source>
        <dbReference type="Proteomes" id="UP000245647"/>
    </source>
</evidence>
<evidence type="ECO:0000256" key="1">
    <source>
        <dbReference type="SAM" id="SignalP"/>
    </source>
</evidence>
<name>A0A2U2PA00_9SPHI</name>
<feature type="signal peptide" evidence="1">
    <location>
        <begin position="1"/>
        <end position="20"/>
    </location>
</feature>
<keyword evidence="3" id="KW-1185">Reference proteome</keyword>
<dbReference type="AlphaFoldDB" id="A0A2U2PA00"/>
<organism evidence="2 3">
    <name type="scientific">Pararcticibacter amylolyticus</name>
    <dbReference type="NCBI Taxonomy" id="2173175"/>
    <lineage>
        <taxon>Bacteria</taxon>
        <taxon>Pseudomonadati</taxon>
        <taxon>Bacteroidota</taxon>
        <taxon>Sphingobacteriia</taxon>
        <taxon>Sphingobacteriales</taxon>
        <taxon>Sphingobacteriaceae</taxon>
        <taxon>Pararcticibacter</taxon>
    </lineage>
</organism>
<gene>
    <name evidence="2" type="ORF">DDR33_23395</name>
</gene>
<dbReference type="Proteomes" id="UP000245647">
    <property type="component" value="Unassembled WGS sequence"/>
</dbReference>
<feature type="chain" id="PRO_5015452914" description="Carboxypeptidase-like regulatory domain-containing protein" evidence="1">
    <location>
        <begin position="21"/>
        <end position="253"/>
    </location>
</feature>
<reference evidence="2 3" key="1">
    <citation type="submission" date="2018-04" db="EMBL/GenBank/DDBJ databases">
        <title>Pedobacter chongqingensis sp. nov., isolated from a rottenly hemp rope.</title>
        <authorList>
            <person name="Cai Y."/>
        </authorList>
    </citation>
    <scope>NUCLEOTIDE SEQUENCE [LARGE SCALE GENOMIC DNA]</scope>
    <source>
        <strain evidence="2 3">FJ4-8</strain>
    </source>
</reference>
<keyword evidence="1" id="KW-0732">Signal</keyword>
<sequence>MKRSVFFLLLLLQVVYHVNAQERTLDGVVFDRDSKQRVTRVYIYNLRQHKGFYNNIKGEFVTKAAPGDTLVAATEGYAVDTLTVRSQPTLVFYLKRTSIRLREVVITDTIRNPAERLKRIKEQYRDIYRKGDPQDLLSAGGSNGLGGAGLGIDALYSLLSKEGKNARYLQEIIERDYRDMMINYRYTRTLVKSATGISDEKLDDFMQQYRPSYNFILQANDYVLIRYIKESYKQYLKDPEAYRFPPLEPGKKK</sequence>
<dbReference type="OrthoDB" id="714262at2"/>
<proteinExistence type="predicted"/>
<evidence type="ECO:0000313" key="2">
    <source>
        <dbReference type="EMBL" id="PWG78212.1"/>
    </source>
</evidence>
<evidence type="ECO:0008006" key="4">
    <source>
        <dbReference type="Google" id="ProtNLM"/>
    </source>
</evidence>
<accession>A0A2U2PA00</accession>
<dbReference type="RefSeq" id="WP_109418232.1">
    <property type="nucleotide sequence ID" value="NZ_QEAS01000030.1"/>
</dbReference>
<protein>
    <recommendedName>
        <fullName evidence="4">Carboxypeptidase-like regulatory domain-containing protein</fullName>
    </recommendedName>
</protein>
<dbReference type="EMBL" id="QEAS01000030">
    <property type="protein sequence ID" value="PWG78212.1"/>
    <property type="molecule type" value="Genomic_DNA"/>
</dbReference>